<reference evidence="1 2" key="1">
    <citation type="submission" date="2016-07" db="EMBL/GenBank/DDBJ databases">
        <title>Pervasive Adenine N6-methylation of Active Genes in Fungi.</title>
        <authorList>
            <consortium name="DOE Joint Genome Institute"/>
            <person name="Mondo S.J."/>
            <person name="Dannebaum R.O."/>
            <person name="Kuo R.C."/>
            <person name="Labutti K."/>
            <person name="Haridas S."/>
            <person name="Kuo A."/>
            <person name="Salamov A."/>
            <person name="Ahrendt S.R."/>
            <person name="Lipzen A."/>
            <person name="Sullivan W."/>
            <person name="Andreopoulos W.B."/>
            <person name="Clum A."/>
            <person name="Lindquist E."/>
            <person name="Daum C."/>
            <person name="Ramamoorthy G.K."/>
            <person name="Gryganskyi A."/>
            <person name="Culley D."/>
            <person name="Magnuson J.K."/>
            <person name="James T.Y."/>
            <person name="O'Malley M.A."/>
            <person name="Stajich J.E."/>
            <person name="Spatafora J.W."/>
            <person name="Visel A."/>
            <person name="Grigoriev I.V."/>
        </authorList>
    </citation>
    <scope>NUCLEOTIDE SEQUENCE [LARGE SCALE GENOMIC DNA]</scope>
    <source>
        <strain evidence="1 2">CBS 931.73</strain>
    </source>
</reference>
<name>A0A1Y1YAE7_9FUNG</name>
<dbReference type="AlphaFoldDB" id="A0A1Y1YAE7"/>
<evidence type="ECO:0000313" key="1">
    <source>
        <dbReference type="EMBL" id="ORX94574.1"/>
    </source>
</evidence>
<sequence length="474" mass="54485">MYFEPVQSILPQIFTQQVRITNSNETLPTFLSLSEREMTIWFDAVQSYYFSRNQWEKMHRFTVRMMRQCGFLEEFDVLGKNESDTDHMSISGKLLHNLWSNPGTLPKGFECRLLAGYFVQLAFEYYSAVAQHSPRILTDLEYASADTVMIPIGLIRDGVDGQVKKRKYHSKSQGDTSSQAASSTELLLLLRKAGELRRHMDACSYGIELSDLYQGWKLPFDLQNAVDTLTADLNIMEGHPAEAIPICQSLSVRLKHAWEVQQQARTFDATDEAPLHSLDVTLLSSRWSILFPFRVIYVMAIAFLLDGQYRAAIKRFLGIICALPYTEIQPETLPIDREGKYRIASATPETLVIQCIHHTMHAILTFDVIAENGGFSFFPFFEFVFDEKLLQIMQQKSILNLHRMTMVESEPPSNHEINDQYRDKVLSPSRLEHLKREHVIATIESSFTKARIRQTQPKRPLLIEFCQLTLSKIA</sequence>
<protein>
    <submittedName>
        <fullName evidence="1">Uncharacterized protein</fullName>
    </submittedName>
</protein>
<dbReference type="EMBL" id="MCFE01000201">
    <property type="protein sequence ID" value="ORX94574.1"/>
    <property type="molecule type" value="Genomic_DNA"/>
</dbReference>
<keyword evidence="2" id="KW-1185">Reference proteome</keyword>
<proteinExistence type="predicted"/>
<dbReference type="OrthoDB" id="18145at2759"/>
<accession>A0A1Y1YAE7</accession>
<gene>
    <name evidence="1" type="ORF">K493DRAFT_373578</name>
</gene>
<dbReference type="STRING" id="1314790.A0A1Y1YAE7"/>
<dbReference type="InParanoid" id="A0A1Y1YAE7"/>
<organism evidence="1 2">
    <name type="scientific">Basidiobolus meristosporus CBS 931.73</name>
    <dbReference type="NCBI Taxonomy" id="1314790"/>
    <lineage>
        <taxon>Eukaryota</taxon>
        <taxon>Fungi</taxon>
        <taxon>Fungi incertae sedis</taxon>
        <taxon>Zoopagomycota</taxon>
        <taxon>Entomophthoromycotina</taxon>
        <taxon>Basidiobolomycetes</taxon>
        <taxon>Basidiobolales</taxon>
        <taxon>Basidiobolaceae</taxon>
        <taxon>Basidiobolus</taxon>
    </lineage>
</organism>
<dbReference type="Proteomes" id="UP000193498">
    <property type="component" value="Unassembled WGS sequence"/>
</dbReference>
<evidence type="ECO:0000313" key="2">
    <source>
        <dbReference type="Proteomes" id="UP000193498"/>
    </source>
</evidence>
<comment type="caution">
    <text evidence="1">The sequence shown here is derived from an EMBL/GenBank/DDBJ whole genome shotgun (WGS) entry which is preliminary data.</text>
</comment>